<dbReference type="OrthoDB" id="957738at2"/>
<reference evidence="3 4" key="1">
    <citation type="submission" date="2018-07" db="EMBL/GenBank/DDBJ databases">
        <title>Dyadobacter roseus sp. nov., isolated from rose rhizosphere soil.</title>
        <authorList>
            <person name="Chen L."/>
        </authorList>
    </citation>
    <scope>NUCLEOTIDE SEQUENCE [LARGE SCALE GENOMIC DNA]</scope>
    <source>
        <strain evidence="3 4">RS19</strain>
    </source>
</reference>
<evidence type="ECO:0000256" key="1">
    <source>
        <dbReference type="SAM" id="MobiDB-lite"/>
    </source>
</evidence>
<feature type="compositionally biased region" description="Polar residues" evidence="1">
    <location>
        <begin position="177"/>
        <end position="187"/>
    </location>
</feature>
<feature type="region of interest" description="Disordered" evidence="1">
    <location>
        <begin position="177"/>
        <end position="204"/>
    </location>
</feature>
<proteinExistence type="predicted"/>
<dbReference type="EMBL" id="QNUL01000021">
    <property type="protein sequence ID" value="REA58332.1"/>
    <property type="molecule type" value="Genomic_DNA"/>
</dbReference>
<dbReference type="InterPro" id="IPR059092">
    <property type="entry name" value="UPF0323_dom"/>
</dbReference>
<gene>
    <name evidence="3" type="ORF">DSL64_20940</name>
</gene>
<evidence type="ECO:0000259" key="2">
    <source>
        <dbReference type="Pfam" id="PF26303"/>
    </source>
</evidence>
<evidence type="ECO:0000313" key="4">
    <source>
        <dbReference type="Proteomes" id="UP000256373"/>
    </source>
</evidence>
<protein>
    <recommendedName>
        <fullName evidence="2">UPF0323 domain-containing protein</fullName>
    </recommendedName>
</protein>
<evidence type="ECO:0000313" key="3">
    <source>
        <dbReference type="EMBL" id="REA58332.1"/>
    </source>
</evidence>
<name>A0A3D8Y661_9BACT</name>
<dbReference type="RefSeq" id="WP_115832892.1">
    <property type="nucleotide sequence ID" value="NZ_QNUL01000021.1"/>
</dbReference>
<feature type="domain" description="UPF0323" evidence="2">
    <location>
        <begin position="57"/>
        <end position="174"/>
    </location>
</feature>
<comment type="caution">
    <text evidence="3">The sequence shown here is derived from an EMBL/GenBank/DDBJ whole genome shotgun (WGS) entry which is preliminary data.</text>
</comment>
<accession>A0A3D8Y661</accession>
<feature type="compositionally biased region" description="Low complexity" evidence="1">
    <location>
        <begin position="194"/>
        <end position="204"/>
    </location>
</feature>
<dbReference type="Pfam" id="PF26303">
    <property type="entry name" value="UPF0323"/>
    <property type="match status" value="1"/>
</dbReference>
<organism evidence="3 4">
    <name type="scientific">Dyadobacter luteus</name>
    <dbReference type="NCBI Taxonomy" id="2259619"/>
    <lineage>
        <taxon>Bacteria</taxon>
        <taxon>Pseudomonadati</taxon>
        <taxon>Bacteroidota</taxon>
        <taxon>Cytophagia</taxon>
        <taxon>Cytophagales</taxon>
        <taxon>Spirosomataceae</taxon>
        <taxon>Dyadobacter</taxon>
    </lineage>
</organism>
<sequence>MINLRKGAFIKKAKDISINGALALALLSSGLMMPGCSGNQEDESDYSYEETTYSKGIRSHIKEVKPGEFKITDEETVDPEKSVAIVTYLDGHTDSLSTTAAKALIDDEIRTNHSGIGHHSGLSSMLLYGGMGYMLGRNMNNGYINNYRERDRDTRGFYANPGAYSKSQSAVQEVHNTRSTRVVNTRPSGGRSGFFGRSSGRSGG</sequence>
<keyword evidence="4" id="KW-1185">Reference proteome</keyword>
<dbReference type="AlphaFoldDB" id="A0A3D8Y661"/>
<dbReference type="Proteomes" id="UP000256373">
    <property type="component" value="Unassembled WGS sequence"/>
</dbReference>